<gene>
    <name evidence="5" type="ORF">A2161_14155</name>
</gene>
<dbReference type="SUPFAM" id="SSF52540">
    <property type="entry name" value="P-loop containing nucleoside triphosphate hydrolases"/>
    <property type="match status" value="1"/>
</dbReference>
<dbReference type="GO" id="GO:0051536">
    <property type="term" value="F:iron-sulfur cluster binding"/>
    <property type="evidence" value="ECO:0007669"/>
    <property type="project" value="UniProtKB-KW"/>
</dbReference>
<feature type="domain" description="4Fe-4S ferredoxin-type" evidence="4">
    <location>
        <begin position="90"/>
        <end position="119"/>
    </location>
</feature>
<evidence type="ECO:0000259" key="4">
    <source>
        <dbReference type="PROSITE" id="PS51379"/>
    </source>
</evidence>
<accession>A0A1F7S015</accession>
<evidence type="ECO:0000313" key="6">
    <source>
        <dbReference type="Proteomes" id="UP000179266"/>
    </source>
</evidence>
<proteinExistence type="predicted"/>
<keyword evidence="2" id="KW-0408">Iron</keyword>
<dbReference type="EMBL" id="MGDD01000095">
    <property type="protein sequence ID" value="OGL47153.1"/>
    <property type="molecule type" value="Genomic_DNA"/>
</dbReference>
<keyword evidence="3" id="KW-0411">Iron-sulfur</keyword>
<reference evidence="5 6" key="1">
    <citation type="journal article" date="2016" name="Nat. Commun.">
        <title>Thousands of microbial genomes shed light on interconnected biogeochemical processes in an aquifer system.</title>
        <authorList>
            <person name="Anantharaman K."/>
            <person name="Brown C.T."/>
            <person name="Hug L.A."/>
            <person name="Sharon I."/>
            <person name="Castelle C.J."/>
            <person name="Probst A.J."/>
            <person name="Thomas B.C."/>
            <person name="Singh A."/>
            <person name="Wilkins M.J."/>
            <person name="Karaoz U."/>
            <person name="Brodie E.L."/>
            <person name="Williams K.H."/>
            <person name="Hubbard S.S."/>
            <person name="Banfield J.F."/>
        </authorList>
    </citation>
    <scope>NUCLEOTIDE SEQUENCE [LARGE SCALE GENOMIC DNA]</scope>
</reference>
<evidence type="ECO:0000256" key="3">
    <source>
        <dbReference type="ARBA" id="ARBA00023014"/>
    </source>
</evidence>
<evidence type="ECO:0000256" key="2">
    <source>
        <dbReference type="ARBA" id="ARBA00023004"/>
    </source>
</evidence>
<keyword evidence="1" id="KW-0479">Metal-binding</keyword>
<comment type="caution">
    <text evidence="5">The sequence shown here is derived from an EMBL/GenBank/DDBJ whole genome shotgun (WGS) entry which is preliminary data.</text>
</comment>
<sequence length="293" mass="32090">MNIAIASGKGGTGKTTVAVNLARALFHSGNKVCYADCDVEEPNGHIFLKPAITETCTVGIPVPHVQQDKCTLCRECANICAYSAIIQIADKILTFPEMCHGCGGCMLVCPENAITEESREIGIIEIGESYGIQFIHGKLNVGITISPPLIHRVISLLNPAIVNIIDAPPGTSCPVIQSIKKADYLILVSEPTPFGLSDLKLAIELVKELHLPYGIVINRSDVGTNEMIEYCNENNIEILLSIPHDRKIAETYSFGKIIYDELPEYRKLFELLGVTVTDRLKTHSKLQKARYSV</sequence>
<protein>
    <submittedName>
        <fullName evidence="5">(4Fe-4S)-binding protein</fullName>
    </submittedName>
</protein>
<dbReference type="CDD" id="cd03110">
    <property type="entry name" value="SIMIBI_bact_arch"/>
    <property type="match status" value="1"/>
</dbReference>
<organism evidence="5 6">
    <name type="scientific">Candidatus Schekmanbacteria bacterium RBG_13_48_7</name>
    <dbReference type="NCBI Taxonomy" id="1817878"/>
    <lineage>
        <taxon>Bacteria</taxon>
        <taxon>Candidatus Schekmaniibacteriota</taxon>
    </lineage>
</organism>
<dbReference type="PROSITE" id="PS51379">
    <property type="entry name" value="4FE4S_FER_2"/>
    <property type="match status" value="2"/>
</dbReference>
<dbReference type="PANTHER" id="PTHR43063:SF1">
    <property type="entry name" value="4FE-4S CLUSTER CONTAINING PARA FAMILY ATPASE PROTEIN"/>
    <property type="match status" value="1"/>
</dbReference>
<dbReference type="InterPro" id="IPR002586">
    <property type="entry name" value="CobQ/CobB/MinD/ParA_Nub-bd_dom"/>
</dbReference>
<feature type="domain" description="4Fe-4S ferredoxin-type" evidence="4">
    <location>
        <begin position="61"/>
        <end position="85"/>
    </location>
</feature>
<dbReference type="AlphaFoldDB" id="A0A1F7S015"/>
<dbReference type="Gene3D" id="3.40.50.300">
    <property type="entry name" value="P-loop containing nucleotide triphosphate hydrolases"/>
    <property type="match status" value="2"/>
</dbReference>
<dbReference type="GO" id="GO:0046872">
    <property type="term" value="F:metal ion binding"/>
    <property type="evidence" value="ECO:0007669"/>
    <property type="project" value="UniProtKB-KW"/>
</dbReference>
<dbReference type="PANTHER" id="PTHR43063">
    <property type="entry name" value="4FE-4S CLUSTER CONTAINING PARA FAMILY ATPASE PROTEIN"/>
    <property type="match status" value="1"/>
</dbReference>
<evidence type="ECO:0000313" key="5">
    <source>
        <dbReference type="EMBL" id="OGL47153.1"/>
    </source>
</evidence>
<name>A0A1F7S015_9BACT</name>
<dbReference type="Gene3D" id="3.30.70.20">
    <property type="match status" value="1"/>
</dbReference>
<dbReference type="SUPFAM" id="SSF54862">
    <property type="entry name" value="4Fe-4S ferredoxins"/>
    <property type="match status" value="1"/>
</dbReference>
<dbReference type="Pfam" id="PF00037">
    <property type="entry name" value="Fer4"/>
    <property type="match status" value="1"/>
</dbReference>
<dbReference type="InterPro" id="IPR017900">
    <property type="entry name" value="4Fe4S_Fe_S_CS"/>
</dbReference>
<dbReference type="Pfam" id="PF01656">
    <property type="entry name" value="CbiA"/>
    <property type="match status" value="1"/>
</dbReference>
<dbReference type="InterPro" id="IPR027417">
    <property type="entry name" value="P-loop_NTPase"/>
</dbReference>
<dbReference type="PROSITE" id="PS00198">
    <property type="entry name" value="4FE4S_FER_1"/>
    <property type="match status" value="1"/>
</dbReference>
<evidence type="ECO:0000256" key="1">
    <source>
        <dbReference type="ARBA" id="ARBA00022723"/>
    </source>
</evidence>
<dbReference type="Proteomes" id="UP000179266">
    <property type="component" value="Unassembled WGS sequence"/>
</dbReference>
<dbReference type="InterPro" id="IPR017896">
    <property type="entry name" value="4Fe4S_Fe-S-bd"/>
</dbReference>